<name>A0AAD6SRS0_9AGAR</name>
<dbReference type="AlphaFoldDB" id="A0AAD6SRS0"/>
<gene>
    <name evidence="1" type="ORF">C8F04DRAFT_1184859</name>
</gene>
<evidence type="ECO:0000313" key="2">
    <source>
        <dbReference type="Proteomes" id="UP001218188"/>
    </source>
</evidence>
<dbReference type="Proteomes" id="UP001218188">
    <property type="component" value="Unassembled WGS sequence"/>
</dbReference>
<reference evidence="1" key="1">
    <citation type="submission" date="2023-03" db="EMBL/GenBank/DDBJ databases">
        <title>Massive genome expansion in bonnet fungi (Mycena s.s.) driven by repeated elements and novel gene families across ecological guilds.</title>
        <authorList>
            <consortium name="Lawrence Berkeley National Laboratory"/>
            <person name="Harder C.B."/>
            <person name="Miyauchi S."/>
            <person name="Viragh M."/>
            <person name="Kuo A."/>
            <person name="Thoen E."/>
            <person name="Andreopoulos B."/>
            <person name="Lu D."/>
            <person name="Skrede I."/>
            <person name="Drula E."/>
            <person name="Henrissat B."/>
            <person name="Morin E."/>
            <person name="Kohler A."/>
            <person name="Barry K."/>
            <person name="LaButti K."/>
            <person name="Morin E."/>
            <person name="Salamov A."/>
            <person name="Lipzen A."/>
            <person name="Mereny Z."/>
            <person name="Hegedus B."/>
            <person name="Baldrian P."/>
            <person name="Stursova M."/>
            <person name="Weitz H."/>
            <person name="Taylor A."/>
            <person name="Grigoriev I.V."/>
            <person name="Nagy L.G."/>
            <person name="Martin F."/>
            <person name="Kauserud H."/>
        </authorList>
    </citation>
    <scope>NUCLEOTIDE SEQUENCE</scope>
    <source>
        <strain evidence="1">CBHHK200</strain>
    </source>
</reference>
<proteinExistence type="predicted"/>
<comment type="caution">
    <text evidence="1">The sequence shown here is derived from an EMBL/GenBank/DDBJ whole genome shotgun (WGS) entry which is preliminary data.</text>
</comment>
<dbReference type="EMBL" id="JARJCM010000071">
    <property type="protein sequence ID" value="KAJ7032668.1"/>
    <property type="molecule type" value="Genomic_DNA"/>
</dbReference>
<evidence type="ECO:0000313" key="1">
    <source>
        <dbReference type="EMBL" id="KAJ7032668.1"/>
    </source>
</evidence>
<sequence>MAIVRTSRSTNDPPAYHFQRRVPVFFFSLHSTRRCTPTIGPLHPTLDVSFRLPRGASTSNQAVILGFGRTGTAGDTARIPATQSVARSIGAGPIRLYRSAETAHPLAYNTVAPWPSNSPAYRTQLLLTVPPRSDRASSIQRLRNLDPSAFLYRTGTQPPPQETDRRVSVAFRFDSDYSTGE</sequence>
<keyword evidence="2" id="KW-1185">Reference proteome</keyword>
<accession>A0AAD6SRS0</accession>
<organism evidence="1 2">
    <name type="scientific">Mycena alexandri</name>
    <dbReference type="NCBI Taxonomy" id="1745969"/>
    <lineage>
        <taxon>Eukaryota</taxon>
        <taxon>Fungi</taxon>
        <taxon>Dikarya</taxon>
        <taxon>Basidiomycota</taxon>
        <taxon>Agaricomycotina</taxon>
        <taxon>Agaricomycetes</taxon>
        <taxon>Agaricomycetidae</taxon>
        <taxon>Agaricales</taxon>
        <taxon>Marasmiineae</taxon>
        <taxon>Mycenaceae</taxon>
        <taxon>Mycena</taxon>
    </lineage>
</organism>
<protein>
    <submittedName>
        <fullName evidence="1">Uncharacterized protein</fullName>
    </submittedName>
</protein>